<sequence>MSAHTPEVGPSADGVPAAEGLDEHAVAEAVERDPESQRNHTDPAKEPTEDDTAPGRRGTEAHRRD</sequence>
<dbReference type="RefSeq" id="WP_179516604.1">
    <property type="nucleotide sequence ID" value="NZ_JACCAC010000001.1"/>
</dbReference>
<name>A0A7Y9RPB9_9ACTN</name>
<keyword evidence="3" id="KW-1185">Reference proteome</keyword>
<protein>
    <submittedName>
        <fullName evidence="2">Uncharacterized protein</fullName>
    </submittedName>
</protein>
<dbReference type="EMBL" id="JACCAC010000001">
    <property type="protein sequence ID" value="NYG53860.1"/>
    <property type="molecule type" value="Genomic_DNA"/>
</dbReference>
<evidence type="ECO:0000313" key="2">
    <source>
        <dbReference type="EMBL" id="NYG53860.1"/>
    </source>
</evidence>
<organism evidence="2 3">
    <name type="scientific">Nocardioides perillae</name>
    <dbReference type="NCBI Taxonomy" id="1119534"/>
    <lineage>
        <taxon>Bacteria</taxon>
        <taxon>Bacillati</taxon>
        <taxon>Actinomycetota</taxon>
        <taxon>Actinomycetes</taxon>
        <taxon>Propionibacteriales</taxon>
        <taxon>Nocardioidaceae</taxon>
        <taxon>Nocardioides</taxon>
    </lineage>
</organism>
<feature type="compositionally biased region" description="Basic and acidic residues" evidence="1">
    <location>
        <begin position="21"/>
        <end position="65"/>
    </location>
</feature>
<feature type="region of interest" description="Disordered" evidence="1">
    <location>
        <begin position="1"/>
        <end position="65"/>
    </location>
</feature>
<dbReference type="AlphaFoldDB" id="A0A7Y9RPB9"/>
<reference evidence="2 3" key="1">
    <citation type="submission" date="2020-07" db="EMBL/GenBank/DDBJ databases">
        <title>Sequencing the genomes of 1000 actinobacteria strains.</title>
        <authorList>
            <person name="Klenk H.-P."/>
        </authorList>
    </citation>
    <scope>NUCLEOTIDE SEQUENCE [LARGE SCALE GENOMIC DNA]</scope>
    <source>
        <strain evidence="2 3">DSM 24552</strain>
    </source>
</reference>
<accession>A0A7Y9RPB9</accession>
<gene>
    <name evidence="2" type="ORF">BJ989_000164</name>
</gene>
<evidence type="ECO:0000313" key="3">
    <source>
        <dbReference type="Proteomes" id="UP000544110"/>
    </source>
</evidence>
<proteinExistence type="predicted"/>
<comment type="caution">
    <text evidence="2">The sequence shown here is derived from an EMBL/GenBank/DDBJ whole genome shotgun (WGS) entry which is preliminary data.</text>
</comment>
<evidence type="ECO:0000256" key="1">
    <source>
        <dbReference type="SAM" id="MobiDB-lite"/>
    </source>
</evidence>
<dbReference type="Proteomes" id="UP000544110">
    <property type="component" value="Unassembled WGS sequence"/>
</dbReference>